<reference evidence="5" key="2">
    <citation type="submission" date="2023-01" db="EMBL/GenBank/DDBJ databases">
        <authorList>
            <person name="Sun Q."/>
            <person name="Evtushenko L."/>
        </authorList>
    </citation>
    <scope>NUCLEOTIDE SEQUENCE</scope>
    <source>
        <strain evidence="5">VKM Ac-2007</strain>
    </source>
</reference>
<reference evidence="5" key="1">
    <citation type="journal article" date="2014" name="Int. J. Syst. Evol. Microbiol.">
        <title>Complete genome sequence of Corynebacterium casei LMG S-19264T (=DSM 44701T), isolated from a smear-ripened cheese.</title>
        <authorList>
            <consortium name="US DOE Joint Genome Institute (JGI-PGF)"/>
            <person name="Walter F."/>
            <person name="Albersmeier A."/>
            <person name="Kalinowski J."/>
            <person name="Ruckert C."/>
        </authorList>
    </citation>
    <scope>NUCLEOTIDE SEQUENCE</scope>
    <source>
        <strain evidence="5">VKM Ac-2007</strain>
    </source>
</reference>
<feature type="compositionally biased region" description="Basic residues" evidence="1">
    <location>
        <begin position="360"/>
        <end position="371"/>
    </location>
</feature>
<dbReference type="Gene3D" id="1.20.5.1930">
    <property type="match status" value="1"/>
</dbReference>
<feature type="domain" description="Putative sensor" evidence="4">
    <location>
        <begin position="35"/>
        <end position="216"/>
    </location>
</feature>
<dbReference type="Pfam" id="PF13796">
    <property type="entry name" value="Sensor"/>
    <property type="match status" value="1"/>
</dbReference>
<keyword evidence="2" id="KW-1133">Transmembrane helix</keyword>
<dbReference type="Pfam" id="PF07730">
    <property type="entry name" value="HisKA_3"/>
    <property type="match status" value="1"/>
</dbReference>
<dbReference type="GO" id="GO:0016020">
    <property type="term" value="C:membrane"/>
    <property type="evidence" value="ECO:0007669"/>
    <property type="project" value="InterPro"/>
</dbReference>
<keyword evidence="2" id="KW-0472">Membrane</keyword>
<evidence type="ECO:0008006" key="7">
    <source>
        <dbReference type="Google" id="ProtNLM"/>
    </source>
</evidence>
<keyword evidence="2" id="KW-0812">Transmembrane</keyword>
<dbReference type="InterPro" id="IPR025828">
    <property type="entry name" value="Put_sensor_dom"/>
</dbReference>
<dbReference type="GO" id="GO:0046983">
    <property type="term" value="F:protein dimerization activity"/>
    <property type="evidence" value="ECO:0007669"/>
    <property type="project" value="InterPro"/>
</dbReference>
<feature type="region of interest" description="Disordered" evidence="1">
    <location>
        <begin position="293"/>
        <end position="371"/>
    </location>
</feature>
<dbReference type="EMBL" id="BSEV01000055">
    <property type="protein sequence ID" value="GLK15472.1"/>
    <property type="molecule type" value="Genomic_DNA"/>
</dbReference>
<dbReference type="GO" id="GO:0000155">
    <property type="term" value="F:phosphorelay sensor kinase activity"/>
    <property type="evidence" value="ECO:0007669"/>
    <property type="project" value="InterPro"/>
</dbReference>
<evidence type="ECO:0000256" key="2">
    <source>
        <dbReference type="SAM" id="Phobius"/>
    </source>
</evidence>
<dbReference type="InterPro" id="IPR011712">
    <property type="entry name" value="Sig_transdc_His_kin_sub3_dim/P"/>
</dbReference>
<protein>
    <recommendedName>
        <fullName evidence="7">Sensor histidine kinase</fullName>
    </recommendedName>
</protein>
<comment type="caution">
    <text evidence="5">The sequence shown here is derived from an EMBL/GenBank/DDBJ whole genome shotgun (WGS) entry which is preliminary data.</text>
</comment>
<sequence>MTVKGGAGRVTVARALRRAPLRFLVSSWPLRTLGYVLTGTVTGLLAMVWLPVALVAGAVVGTPLLTRPLVAAERRRVVLLGGPALADPHRAPDRAGSAAWLRARYTEAATWRELAYTVLHGSVLLFVNVAALVLGSAPALVYLSGVVNLATSATGDRTTGDGAALAAETAPGAAGGEGVVLLVAGAALAVAATAVLLAYTTAVAAMAHAELARLLLSPADEARVRSLTRSRARLIDAFEVERRRIERDLHDGAQQRLLRLGMTLLTARLEFDHDPRAVRPYVPSRLREYLRGTAPFTGAGVSSRRRPSPPGRSGPAEPPDRRNEQQCRTDRGGDPRRKRTSGRGARPQKSPGPPVPGPPPRRRPSRPPRRR</sequence>
<evidence type="ECO:0000313" key="5">
    <source>
        <dbReference type="EMBL" id="GLK15472.1"/>
    </source>
</evidence>
<feature type="compositionally biased region" description="Basic and acidic residues" evidence="1">
    <location>
        <begin position="318"/>
        <end position="335"/>
    </location>
</feature>
<evidence type="ECO:0000259" key="3">
    <source>
        <dbReference type="Pfam" id="PF07730"/>
    </source>
</evidence>
<dbReference type="RefSeq" id="WP_271223682.1">
    <property type="nucleotide sequence ID" value="NZ_BAAAVD010000004.1"/>
</dbReference>
<organism evidence="5 6">
    <name type="scientific">Streptosporangium carneum</name>
    <dbReference type="NCBI Taxonomy" id="47481"/>
    <lineage>
        <taxon>Bacteria</taxon>
        <taxon>Bacillati</taxon>
        <taxon>Actinomycetota</taxon>
        <taxon>Actinomycetes</taxon>
        <taxon>Streptosporangiales</taxon>
        <taxon>Streptosporangiaceae</taxon>
        <taxon>Streptosporangium</taxon>
    </lineage>
</organism>
<evidence type="ECO:0000256" key="1">
    <source>
        <dbReference type="SAM" id="MobiDB-lite"/>
    </source>
</evidence>
<name>A0A9W6IBR1_9ACTN</name>
<feature type="transmembrane region" description="Helical" evidence="2">
    <location>
        <begin position="44"/>
        <end position="66"/>
    </location>
</feature>
<feature type="compositionally biased region" description="Pro residues" evidence="1">
    <location>
        <begin position="350"/>
        <end position="359"/>
    </location>
</feature>
<gene>
    <name evidence="5" type="ORF">GCM10017600_88850</name>
</gene>
<feature type="transmembrane region" description="Helical" evidence="2">
    <location>
        <begin position="179"/>
        <end position="207"/>
    </location>
</feature>
<dbReference type="Proteomes" id="UP001143474">
    <property type="component" value="Unassembled WGS sequence"/>
</dbReference>
<feature type="domain" description="Signal transduction histidine kinase subgroup 3 dimerisation and phosphoacceptor" evidence="3">
    <location>
        <begin position="241"/>
        <end position="279"/>
    </location>
</feature>
<proteinExistence type="predicted"/>
<accession>A0A9W6IBR1</accession>
<evidence type="ECO:0000259" key="4">
    <source>
        <dbReference type="Pfam" id="PF13796"/>
    </source>
</evidence>
<evidence type="ECO:0000313" key="6">
    <source>
        <dbReference type="Proteomes" id="UP001143474"/>
    </source>
</evidence>
<dbReference type="AlphaFoldDB" id="A0A9W6IBR1"/>
<feature type="transmembrane region" description="Helical" evidence="2">
    <location>
        <begin position="21"/>
        <end position="38"/>
    </location>
</feature>
<keyword evidence="6" id="KW-1185">Reference proteome</keyword>